<dbReference type="GO" id="GO:0006235">
    <property type="term" value="P:dTTP biosynthetic process"/>
    <property type="evidence" value="ECO:0007669"/>
    <property type="project" value="UniProtKB-UniRule"/>
</dbReference>
<name>A0A1T4YY04_9ACTN</name>
<gene>
    <name evidence="11" type="primary">tmk</name>
    <name evidence="13" type="ORF">SAMN06295964_1357</name>
</gene>
<dbReference type="STRING" id="1736691.SAMN06295964_1357"/>
<dbReference type="InterPro" id="IPR018094">
    <property type="entry name" value="Thymidylate_kinase"/>
</dbReference>
<keyword evidence="7 11" id="KW-0418">Kinase</keyword>
<evidence type="ECO:0000256" key="2">
    <source>
        <dbReference type="ARBA" id="ARBA00012980"/>
    </source>
</evidence>
<evidence type="ECO:0000256" key="11">
    <source>
        <dbReference type="HAMAP-Rule" id="MF_00165"/>
    </source>
</evidence>
<keyword evidence="14" id="KW-1185">Reference proteome</keyword>
<dbReference type="InterPro" id="IPR027417">
    <property type="entry name" value="P-loop_NTPase"/>
</dbReference>
<evidence type="ECO:0000256" key="1">
    <source>
        <dbReference type="ARBA" id="ARBA00009776"/>
    </source>
</evidence>
<dbReference type="RefSeq" id="WP_078699454.1">
    <property type="nucleotide sequence ID" value="NZ_LT796768.1"/>
</dbReference>
<accession>A0A1T4YY04</accession>
<dbReference type="GO" id="GO:0005524">
    <property type="term" value="F:ATP binding"/>
    <property type="evidence" value="ECO:0007669"/>
    <property type="project" value="UniProtKB-UniRule"/>
</dbReference>
<dbReference type="FunFam" id="3.40.50.300:FF:000225">
    <property type="entry name" value="Thymidylate kinase"/>
    <property type="match status" value="1"/>
</dbReference>
<dbReference type="EMBL" id="LT796768">
    <property type="protein sequence ID" value="SKB06533.1"/>
    <property type="molecule type" value="Genomic_DNA"/>
</dbReference>
<comment type="function">
    <text evidence="10 11">Phosphorylation of dTMP to form dTDP in both de novo and salvage pathways of dTTP synthesis.</text>
</comment>
<dbReference type="Pfam" id="PF02223">
    <property type="entry name" value="Thymidylate_kin"/>
    <property type="match status" value="1"/>
</dbReference>
<evidence type="ECO:0000256" key="4">
    <source>
        <dbReference type="ARBA" id="ARBA00022679"/>
    </source>
</evidence>
<dbReference type="CDD" id="cd01672">
    <property type="entry name" value="TMPK"/>
    <property type="match status" value="1"/>
</dbReference>
<dbReference type="PANTHER" id="PTHR10344">
    <property type="entry name" value="THYMIDYLATE KINASE"/>
    <property type="match status" value="1"/>
</dbReference>
<dbReference type="GO" id="GO:0004798">
    <property type="term" value="F:dTMP kinase activity"/>
    <property type="evidence" value="ECO:0007669"/>
    <property type="project" value="UniProtKB-UniRule"/>
</dbReference>
<dbReference type="InterPro" id="IPR039430">
    <property type="entry name" value="Thymidylate_kin-like_dom"/>
</dbReference>
<feature type="binding site" evidence="11">
    <location>
        <begin position="20"/>
        <end position="27"/>
    </location>
    <ligand>
        <name>ATP</name>
        <dbReference type="ChEBI" id="CHEBI:30616"/>
    </ligand>
</feature>
<keyword evidence="5 11" id="KW-0545">Nucleotide biosynthesis</keyword>
<dbReference type="NCBIfam" id="TIGR00041">
    <property type="entry name" value="DTMP_kinase"/>
    <property type="match status" value="1"/>
</dbReference>
<dbReference type="AlphaFoldDB" id="A0A1T4YY04"/>
<evidence type="ECO:0000256" key="8">
    <source>
        <dbReference type="ARBA" id="ARBA00022840"/>
    </source>
</evidence>
<keyword evidence="6 11" id="KW-0547">Nucleotide-binding</keyword>
<dbReference type="Proteomes" id="UP000191040">
    <property type="component" value="Chromosome I"/>
</dbReference>
<evidence type="ECO:0000313" key="14">
    <source>
        <dbReference type="Proteomes" id="UP000191040"/>
    </source>
</evidence>
<dbReference type="OrthoDB" id="9774907at2"/>
<sequence length="220" mass="23336">MQPTDDPLVTEVGVFVAFEGGEGSGKSTQSHLLATWVESQGKTALLTREPGGTGVGAMLRSIVLDPATGDLSPRTEALIYAADKAEHVDTLILPALADGAVVITDRYVDSTLAYQGAGRALHVGELESLARWATADLRPHLTVVLDVDPRIGLGRAGEPDRIEGEPVEFHERVRQHFLDLAAADPAHYVVLDASESPEAIHDRVVAAVGPWLAQARGVEA</sequence>
<dbReference type="InterPro" id="IPR018095">
    <property type="entry name" value="Thymidylate_kin_CS"/>
</dbReference>
<dbReference type="PROSITE" id="PS01331">
    <property type="entry name" value="THYMIDYLATE_KINASE"/>
    <property type="match status" value="1"/>
</dbReference>
<proteinExistence type="inferred from homology"/>
<organism evidence="13 14">
    <name type="scientific">Aeromicrobium choanae</name>
    <dbReference type="NCBI Taxonomy" id="1736691"/>
    <lineage>
        <taxon>Bacteria</taxon>
        <taxon>Bacillati</taxon>
        <taxon>Actinomycetota</taxon>
        <taxon>Actinomycetes</taxon>
        <taxon>Propionibacteriales</taxon>
        <taxon>Nocardioidaceae</taxon>
        <taxon>Aeromicrobium</taxon>
    </lineage>
</organism>
<dbReference type="HAMAP" id="MF_00165">
    <property type="entry name" value="Thymidylate_kinase"/>
    <property type="match status" value="1"/>
</dbReference>
<dbReference type="Gene3D" id="3.40.50.300">
    <property type="entry name" value="P-loop containing nucleotide triphosphate hydrolases"/>
    <property type="match status" value="1"/>
</dbReference>
<reference evidence="14" key="1">
    <citation type="submission" date="2017-02" db="EMBL/GenBank/DDBJ databases">
        <authorList>
            <person name="Varghese N."/>
            <person name="Submissions S."/>
        </authorList>
    </citation>
    <scope>NUCLEOTIDE SEQUENCE [LARGE SCALE GENOMIC DNA]</scope>
    <source>
        <strain evidence="14">9H-4</strain>
    </source>
</reference>
<dbReference type="PANTHER" id="PTHR10344:SF4">
    <property type="entry name" value="UMP-CMP KINASE 2, MITOCHONDRIAL"/>
    <property type="match status" value="1"/>
</dbReference>
<comment type="catalytic activity">
    <reaction evidence="9 11">
        <text>dTMP + ATP = dTDP + ADP</text>
        <dbReference type="Rhea" id="RHEA:13517"/>
        <dbReference type="ChEBI" id="CHEBI:30616"/>
        <dbReference type="ChEBI" id="CHEBI:58369"/>
        <dbReference type="ChEBI" id="CHEBI:63528"/>
        <dbReference type="ChEBI" id="CHEBI:456216"/>
        <dbReference type="EC" id="2.7.4.9"/>
    </reaction>
</comment>
<evidence type="ECO:0000256" key="3">
    <source>
        <dbReference type="ARBA" id="ARBA00017144"/>
    </source>
</evidence>
<dbReference type="GO" id="GO:0005829">
    <property type="term" value="C:cytosol"/>
    <property type="evidence" value="ECO:0007669"/>
    <property type="project" value="TreeGrafter"/>
</dbReference>
<dbReference type="GO" id="GO:0006227">
    <property type="term" value="P:dUDP biosynthetic process"/>
    <property type="evidence" value="ECO:0007669"/>
    <property type="project" value="TreeGrafter"/>
</dbReference>
<comment type="similarity">
    <text evidence="1 11">Belongs to the thymidylate kinase family.</text>
</comment>
<dbReference type="SUPFAM" id="SSF52540">
    <property type="entry name" value="P-loop containing nucleoside triphosphate hydrolases"/>
    <property type="match status" value="1"/>
</dbReference>
<evidence type="ECO:0000259" key="12">
    <source>
        <dbReference type="Pfam" id="PF02223"/>
    </source>
</evidence>
<protein>
    <recommendedName>
        <fullName evidence="3 11">Thymidylate kinase</fullName>
        <ecNumber evidence="2 11">2.7.4.9</ecNumber>
    </recommendedName>
    <alternativeName>
        <fullName evidence="11">dTMP kinase</fullName>
    </alternativeName>
</protein>
<feature type="domain" description="Thymidylate kinase-like" evidence="12">
    <location>
        <begin position="18"/>
        <end position="203"/>
    </location>
</feature>
<keyword evidence="4 11" id="KW-0808">Transferase</keyword>
<dbReference type="EC" id="2.7.4.9" evidence="2 11"/>
<evidence type="ECO:0000256" key="5">
    <source>
        <dbReference type="ARBA" id="ARBA00022727"/>
    </source>
</evidence>
<evidence type="ECO:0000256" key="10">
    <source>
        <dbReference type="ARBA" id="ARBA00057735"/>
    </source>
</evidence>
<evidence type="ECO:0000313" key="13">
    <source>
        <dbReference type="EMBL" id="SKB06533.1"/>
    </source>
</evidence>
<evidence type="ECO:0000256" key="9">
    <source>
        <dbReference type="ARBA" id="ARBA00048743"/>
    </source>
</evidence>
<keyword evidence="8 11" id="KW-0067">ATP-binding</keyword>
<evidence type="ECO:0000256" key="7">
    <source>
        <dbReference type="ARBA" id="ARBA00022777"/>
    </source>
</evidence>
<dbReference type="GO" id="GO:0006233">
    <property type="term" value="P:dTDP biosynthetic process"/>
    <property type="evidence" value="ECO:0007669"/>
    <property type="project" value="InterPro"/>
</dbReference>
<evidence type="ECO:0000256" key="6">
    <source>
        <dbReference type="ARBA" id="ARBA00022741"/>
    </source>
</evidence>